<comment type="caution">
    <text evidence="1">The sequence shown here is derived from an EMBL/GenBank/DDBJ whole genome shotgun (WGS) entry which is preliminary data.</text>
</comment>
<dbReference type="EMBL" id="JAUEOZ010000001">
    <property type="protein sequence ID" value="MDN2480104.1"/>
    <property type="molecule type" value="Genomic_DNA"/>
</dbReference>
<sequence length="91" mass="9970">MLIIAKSITALVQAQRLASEQDSVLLVESAVYAAISQHQAFSYLKGLNVSVLREDLQARGIEERVSPSLNKVDFGGFVQLTTQHIQSITLD</sequence>
<gene>
    <name evidence="1" type="primary">tusB</name>
    <name evidence="1" type="ORF">QWJ08_01590</name>
</gene>
<keyword evidence="2" id="KW-1185">Reference proteome</keyword>
<dbReference type="NCBIfam" id="TIGR03011">
    <property type="entry name" value="sulf_tusB_dsrH"/>
    <property type="match status" value="1"/>
</dbReference>
<evidence type="ECO:0000313" key="1">
    <source>
        <dbReference type="EMBL" id="MDN2480104.1"/>
    </source>
</evidence>
<dbReference type="RefSeq" id="WP_289960414.1">
    <property type="nucleotide sequence ID" value="NZ_JAUEOZ010000001.1"/>
</dbReference>
<proteinExistence type="predicted"/>
<evidence type="ECO:0000313" key="2">
    <source>
        <dbReference type="Proteomes" id="UP001169719"/>
    </source>
</evidence>
<dbReference type="SUPFAM" id="SSF75169">
    <property type="entry name" value="DsrEFH-like"/>
    <property type="match status" value="1"/>
</dbReference>
<dbReference type="Pfam" id="PF04077">
    <property type="entry name" value="DsrH"/>
    <property type="match status" value="1"/>
</dbReference>
<protein>
    <submittedName>
        <fullName evidence="1">Sulfurtransferase complex subunit TusB</fullName>
    </submittedName>
</protein>
<dbReference type="InterPro" id="IPR027396">
    <property type="entry name" value="DsrEFH-like"/>
</dbReference>
<dbReference type="PANTHER" id="PTHR37526:SF1">
    <property type="entry name" value="PROTEIN TUSB"/>
    <property type="match status" value="1"/>
</dbReference>
<dbReference type="PANTHER" id="PTHR37526">
    <property type="entry name" value="PROTEIN TUSB"/>
    <property type="match status" value="1"/>
</dbReference>
<dbReference type="Proteomes" id="UP001169719">
    <property type="component" value="Unassembled WGS sequence"/>
</dbReference>
<dbReference type="Gene3D" id="3.40.1260.10">
    <property type="entry name" value="DsrEFH-like"/>
    <property type="match status" value="1"/>
</dbReference>
<organism evidence="1 2">
    <name type="scientific">Vibrio agarivorans</name>
    <dbReference type="NCBI Taxonomy" id="153622"/>
    <lineage>
        <taxon>Bacteria</taxon>
        <taxon>Pseudomonadati</taxon>
        <taxon>Pseudomonadota</taxon>
        <taxon>Gammaproteobacteria</taxon>
        <taxon>Vibrionales</taxon>
        <taxon>Vibrionaceae</taxon>
        <taxon>Vibrio</taxon>
    </lineage>
</organism>
<accession>A0ABT7XWE7</accession>
<name>A0ABT7XWE7_9VIBR</name>
<reference evidence="1" key="1">
    <citation type="submission" date="2024-05" db="EMBL/GenBank/DDBJ databases">
        <title>Genome Sequences of Four Agar- Degrading Marine Bacteria.</title>
        <authorList>
            <person name="Phillips E.K."/>
            <person name="Shaffer J.C."/>
            <person name="Henson M.W."/>
            <person name="Temperton B."/>
            <person name="Thrash C.J."/>
            <person name="Martin M.O."/>
        </authorList>
    </citation>
    <scope>NUCLEOTIDE SEQUENCE</scope>
    <source>
        <strain evidence="1">EKP203</strain>
    </source>
</reference>
<dbReference type="InterPro" id="IPR007215">
    <property type="entry name" value="Sulphur_relay_TusB/DsrH"/>
</dbReference>